<dbReference type="SUPFAM" id="SSF52540">
    <property type="entry name" value="P-loop containing nucleoside triphosphate hydrolases"/>
    <property type="match status" value="1"/>
</dbReference>
<dbReference type="InterPro" id="IPR027417">
    <property type="entry name" value="P-loop_NTPase"/>
</dbReference>
<accession>A0A9N9LL96</accession>
<evidence type="ECO:0000259" key="2">
    <source>
        <dbReference type="Pfam" id="PF24883"/>
    </source>
</evidence>
<reference evidence="3" key="1">
    <citation type="submission" date="2021-07" db="EMBL/GenBank/DDBJ databases">
        <authorList>
            <person name="Durling M."/>
        </authorList>
    </citation>
    <scope>NUCLEOTIDE SEQUENCE</scope>
</reference>
<comment type="caution">
    <text evidence="3">The sequence shown here is derived from an EMBL/GenBank/DDBJ whole genome shotgun (WGS) entry which is preliminary data.</text>
</comment>
<proteinExistence type="predicted"/>
<dbReference type="Gene3D" id="1.25.40.20">
    <property type="entry name" value="Ankyrin repeat-containing domain"/>
    <property type="match status" value="1"/>
</dbReference>
<dbReference type="PANTHER" id="PTHR10039:SF5">
    <property type="entry name" value="NACHT DOMAIN-CONTAINING PROTEIN"/>
    <property type="match status" value="1"/>
</dbReference>
<dbReference type="PANTHER" id="PTHR10039">
    <property type="entry name" value="AMELOGENIN"/>
    <property type="match status" value="1"/>
</dbReference>
<dbReference type="InterPro" id="IPR036770">
    <property type="entry name" value="Ankyrin_rpt-contain_sf"/>
</dbReference>
<keyword evidence="1" id="KW-0677">Repeat</keyword>
<protein>
    <recommendedName>
        <fullName evidence="2">Nephrocystin 3-like N-terminal domain-containing protein</fullName>
    </recommendedName>
</protein>
<evidence type="ECO:0000256" key="1">
    <source>
        <dbReference type="ARBA" id="ARBA00022737"/>
    </source>
</evidence>
<dbReference type="Gene3D" id="3.40.50.300">
    <property type="entry name" value="P-loop containing nucleotide triphosphate hydrolases"/>
    <property type="match status" value="1"/>
</dbReference>
<sequence length="854" mass="97408">MPIKLLYENPKSDLVGVPTTVETGLVFFDTPHAGPTEDAKVMFGRICASIAQSLPTNPSNDTMKALKSGSLFSDVLQEGWRHQLERYRVVSFYEGIGNLVPRESAVFGLAGDRENQVRLNADHRSMCRFHPNVERDAQNYFLVEGDVVELVDDAAKASTRKDKDMNEDMIDELFGSLEPHGRNPRKDRIEDPYFHSFEWLWEQHPAGPGLLEWLQDGKHIFWISGKPGSGKSTLMKQVVKDSRTLEYLETSTTEPVRMLSFFFHELGGNEEQNFLGFLHGFLAQMLRAFKELIPQVMPKFQQLKRNVPLSSSNSSNSISIWSESELIKTLKAIKFEEIHGLTCLFIDGLDGCAGDLRKQLGFLLPWIQSANTSKLSLKVCLASRPMIEIENRLWRFPGFKMHEWTAPDITSYTEGKLREAVALTSSEDSPAIYDNCQRRLVWDITVKSSGVFLWVKLVIEEMIIGIEEGFTDQELQDLLNHLQLLIVVINHHLDLLHFALVCEDPRGALHMNNSWGFSSGYGTIEFIHRTVGEYSQAAGAKYMSHLLTTSDMNFDAFVSLMAASLRLVKMGKCYHKPDSVDLCRPSVKLCRTSLSLFFESAHQAEASTKVAQTLYIEELDVYYQDTEWYDVALMFSEHHKNWETNLLCVAIRYCLRLYILEQSQKGLQVKRGSGRPFLFYTLDQWHYSYAKFMIADLLKYGADVNEVFEGTTPWIDLLSFNTPHHFIEDEINKSAFLCEIMLQNGADIQNPILNFSPLNNILLVVARWLKDGHEPSKTTRNKIANIIALFLDKGADLYQIEDSGETSFQLAEEMKKQYPEMWAVVRRHVEKGMGPESVGVILPKKRVFAELEDQ</sequence>
<gene>
    <name evidence="3" type="ORF">HYALB_00012104</name>
</gene>
<dbReference type="AlphaFoldDB" id="A0A9N9LL96"/>
<feature type="domain" description="Nephrocystin 3-like N-terminal" evidence="2">
    <location>
        <begin position="208"/>
        <end position="384"/>
    </location>
</feature>
<keyword evidence="4" id="KW-1185">Reference proteome</keyword>
<name>A0A9N9LL96_9HELO</name>
<organism evidence="3 4">
    <name type="scientific">Hymenoscyphus albidus</name>
    <dbReference type="NCBI Taxonomy" id="595503"/>
    <lineage>
        <taxon>Eukaryota</taxon>
        <taxon>Fungi</taxon>
        <taxon>Dikarya</taxon>
        <taxon>Ascomycota</taxon>
        <taxon>Pezizomycotina</taxon>
        <taxon>Leotiomycetes</taxon>
        <taxon>Helotiales</taxon>
        <taxon>Helotiaceae</taxon>
        <taxon>Hymenoscyphus</taxon>
    </lineage>
</organism>
<dbReference type="Proteomes" id="UP000701801">
    <property type="component" value="Unassembled WGS sequence"/>
</dbReference>
<evidence type="ECO:0000313" key="4">
    <source>
        <dbReference type="Proteomes" id="UP000701801"/>
    </source>
</evidence>
<dbReference type="OrthoDB" id="5086500at2759"/>
<dbReference type="Pfam" id="PF24883">
    <property type="entry name" value="NPHP3_N"/>
    <property type="match status" value="1"/>
</dbReference>
<evidence type="ECO:0000313" key="3">
    <source>
        <dbReference type="EMBL" id="CAG8974636.1"/>
    </source>
</evidence>
<dbReference type="InterPro" id="IPR056884">
    <property type="entry name" value="NPHP3-like_N"/>
</dbReference>
<dbReference type="EMBL" id="CAJVRM010000111">
    <property type="protein sequence ID" value="CAG8974636.1"/>
    <property type="molecule type" value="Genomic_DNA"/>
</dbReference>